<reference evidence="2" key="1">
    <citation type="submission" date="2023-03" db="EMBL/GenBank/DDBJ databases">
        <title>Massive genome expansion in bonnet fungi (Mycena s.s.) driven by repeated elements and novel gene families across ecological guilds.</title>
        <authorList>
            <consortium name="Lawrence Berkeley National Laboratory"/>
            <person name="Harder C.B."/>
            <person name="Miyauchi S."/>
            <person name="Viragh M."/>
            <person name="Kuo A."/>
            <person name="Thoen E."/>
            <person name="Andreopoulos B."/>
            <person name="Lu D."/>
            <person name="Skrede I."/>
            <person name="Drula E."/>
            <person name="Henrissat B."/>
            <person name="Morin E."/>
            <person name="Kohler A."/>
            <person name="Barry K."/>
            <person name="LaButti K."/>
            <person name="Morin E."/>
            <person name="Salamov A."/>
            <person name="Lipzen A."/>
            <person name="Mereny Z."/>
            <person name="Hegedus B."/>
            <person name="Baldrian P."/>
            <person name="Stursova M."/>
            <person name="Weitz H."/>
            <person name="Taylor A."/>
            <person name="Grigoriev I.V."/>
            <person name="Nagy L.G."/>
            <person name="Martin F."/>
            <person name="Kauserud H."/>
        </authorList>
    </citation>
    <scope>NUCLEOTIDE SEQUENCE</scope>
    <source>
        <strain evidence="2">CBHHK067</strain>
    </source>
</reference>
<dbReference type="InterPro" id="IPR011333">
    <property type="entry name" value="SKP1/BTB/POZ_sf"/>
</dbReference>
<dbReference type="CDD" id="cd18186">
    <property type="entry name" value="BTB_POZ_ZBTB_KLHL-like"/>
    <property type="match status" value="1"/>
</dbReference>
<dbReference type="SMART" id="SM00225">
    <property type="entry name" value="BTB"/>
    <property type="match status" value="1"/>
</dbReference>
<dbReference type="Gene3D" id="3.30.710.10">
    <property type="entry name" value="Potassium Channel Kv1.1, Chain A"/>
    <property type="match status" value="1"/>
</dbReference>
<accession>A0AAD7D8H5</accession>
<organism evidence="2 3">
    <name type="scientific">Mycena rosella</name>
    <name type="common">Pink bonnet</name>
    <name type="synonym">Agaricus rosellus</name>
    <dbReference type="NCBI Taxonomy" id="1033263"/>
    <lineage>
        <taxon>Eukaryota</taxon>
        <taxon>Fungi</taxon>
        <taxon>Dikarya</taxon>
        <taxon>Basidiomycota</taxon>
        <taxon>Agaricomycotina</taxon>
        <taxon>Agaricomycetes</taxon>
        <taxon>Agaricomycetidae</taxon>
        <taxon>Agaricales</taxon>
        <taxon>Marasmiineae</taxon>
        <taxon>Mycenaceae</taxon>
        <taxon>Mycena</taxon>
    </lineage>
</organism>
<name>A0AAD7D8H5_MYCRO</name>
<dbReference type="PROSITE" id="PS50097">
    <property type="entry name" value="BTB"/>
    <property type="match status" value="1"/>
</dbReference>
<gene>
    <name evidence="2" type="ORF">B0H17DRAFT_1333540</name>
</gene>
<dbReference type="Pfam" id="PF00651">
    <property type="entry name" value="BTB"/>
    <property type="match status" value="1"/>
</dbReference>
<evidence type="ECO:0000259" key="1">
    <source>
        <dbReference type="PROSITE" id="PS50097"/>
    </source>
</evidence>
<evidence type="ECO:0000313" key="3">
    <source>
        <dbReference type="Proteomes" id="UP001221757"/>
    </source>
</evidence>
<dbReference type="InterPro" id="IPR000210">
    <property type="entry name" value="BTB/POZ_dom"/>
</dbReference>
<dbReference type="Proteomes" id="UP001221757">
    <property type="component" value="Unassembled WGS sequence"/>
</dbReference>
<keyword evidence="3" id="KW-1185">Reference proteome</keyword>
<dbReference type="EMBL" id="JARKIE010000113">
    <property type="protein sequence ID" value="KAJ7682913.1"/>
    <property type="molecule type" value="Genomic_DNA"/>
</dbReference>
<feature type="domain" description="BTB" evidence="1">
    <location>
        <begin position="47"/>
        <end position="118"/>
    </location>
</feature>
<proteinExistence type="predicted"/>
<dbReference type="AlphaFoldDB" id="A0AAD7D8H5"/>
<evidence type="ECO:0000313" key="2">
    <source>
        <dbReference type="EMBL" id="KAJ7682913.1"/>
    </source>
</evidence>
<sequence length="342" mass="38404">MISKLSRFAQFCCLCSHLMAETDAPAAKRQRTEDSPITRADLWHDDGSVVLQAEGIQFRVNWSVLSMHSSFFRDMRGLPQPPDQPSIEGCPVIQLTDSSTDLKHLLNALYDPLVFKEKGLAFEFIAAVVRLGRKYDFKDLFAAAVERLTHENPTTLEAYDQLISIDGPDSFIYKPTQILAHSSLVFDTITLARENQLFAVLPCAYIRALLFNDQEQILDGISSSIRVGPPVKLPFMDQRVCILGLEKILKAQWQENWLFHSKAAGCTANSRCAARKLAILQSWVTHAVMILVPTGGGSLNVGLCNTCESQYMEAIAEGRKELWEKLPSFFDLPPWNELKNEL</sequence>
<protein>
    <recommendedName>
        <fullName evidence="1">BTB domain-containing protein</fullName>
    </recommendedName>
</protein>
<dbReference type="SUPFAM" id="SSF54695">
    <property type="entry name" value="POZ domain"/>
    <property type="match status" value="1"/>
</dbReference>
<comment type="caution">
    <text evidence="2">The sequence shown here is derived from an EMBL/GenBank/DDBJ whole genome shotgun (WGS) entry which is preliminary data.</text>
</comment>